<reference evidence="4 5" key="1">
    <citation type="submission" date="2011-10" db="EMBL/GenBank/DDBJ databases">
        <authorList>
            <person name="Genoscope - CEA"/>
        </authorList>
    </citation>
    <scope>NUCLEOTIDE SEQUENCE [LARGE SCALE GENOMIC DNA]</scope>
    <source>
        <strain evidence="4 5">RCC 1105</strain>
    </source>
</reference>
<dbReference type="Gene3D" id="3.30.40.10">
    <property type="entry name" value="Zinc/RING finger domain, C3HC4 (zinc finger)"/>
    <property type="match status" value="1"/>
</dbReference>
<dbReference type="CDD" id="cd00027">
    <property type="entry name" value="BRCT"/>
    <property type="match status" value="1"/>
</dbReference>
<dbReference type="PROSITE" id="PS50172">
    <property type="entry name" value="BRCT"/>
    <property type="match status" value="1"/>
</dbReference>
<proteinExistence type="predicted"/>
<gene>
    <name evidence="4" type="ORF">Bathy04g02700</name>
</gene>
<evidence type="ECO:0000313" key="5">
    <source>
        <dbReference type="Proteomes" id="UP000198341"/>
    </source>
</evidence>
<feature type="region of interest" description="Disordered" evidence="2">
    <location>
        <begin position="667"/>
        <end position="698"/>
    </location>
</feature>
<evidence type="ECO:0000313" key="4">
    <source>
        <dbReference type="EMBL" id="CCO16402.1"/>
    </source>
</evidence>
<feature type="coiled-coil region" evidence="1">
    <location>
        <begin position="231"/>
        <end position="276"/>
    </location>
</feature>
<dbReference type="SUPFAM" id="SSF52113">
    <property type="entry name" value="BRCT domain"/>
    <property type="match status" value="1"/>
</dbReference>
<protein>
    <recommendedName>
        <fullName evidence="3">BRCT domain-containing protein</fullName>
    </recommendedName>
</protein>
<dbReference type="GeneID" id="19016295"/>
<dbReference type="KEGG" id="bpg:Bathy04g02700"/>
<dbReference type="RefSeq" id="XP_007513877.1">
    <property type="nucleotide sequence ID" value="XM_007513815.1"/>
</dbReference>
<dbReference type="AlphaFoldDB" id="K8EEB0"/>
<dbReference type="Proteomes" id="UP000198341">
    <property type="component" value="Chromosome 4"/>
</dbReference>
<dbReference type="Gene3D" id="3.40.50.10190">
    <property type="entry name" value="BRCT domain"/>
    <property type="match status" value="1"/>
</dbReference>
<feature type="domain" description="BRCT" evidence="3">
    <location>
        <begin position="480"/>
        <end position="546"/>
    </location>
</feature>
<dbReference type="InterPro" id="IPR001357">
    <property type="entry name" value="BRCT_dom"/>
</dbReference>
<dbReference type="SUPFAM" id="SSF57850">
    <property type="entry name" value="RING/U-box"/>
    <property type="match status" value="1"/>
</dbReference>
<dbReference type="InterPro" id="IPR036420">
    <property type="entry name" value="BRCT_dom_sf"/>
</dbReference>
<accession>K8EEB0</accession>
<organism evidence="4 5">
    <name type="scientific">Bathycoccus prasinos</name>
    <dbReference type="NCBI Taxonomy" id="41875"/>
    <lineage>
        <taxon>Eukaryota</taxon>
        <taxon>Viridiplantae</taxon>
        <taxon>Chlorophyta</taxon>
        <taxon>Mamiellophyceae</taxon>
        <taxon>Mamiellales</taxon>
        <taxon>Bathycoccaceae</taxon>
        <taxon>Bathycoccus</taxon>
    </lineage>
</organism>
<dbReference type="EMBL" id="FO082275">
    <property type="protein sequence ID" value="CCO16402.1"/>
    <property type="molecule type" value="Genomic_DNA"/>
</dbReference>
<keyword evidence="5" id="KW-1185">Reference proteome</keyword>
<evidence type="ECO:0000256" key="2">
    <source>
        <dbReference type="SAM" id="MobiDB-lite"/>
    </source>
</evidence>
<keyword evidence="1" id="KW-0175">Coiled coil</keyword>
<sequence length="776" mass="87835">MGGNNKRVKVSPISFDTDGGEKHVSSLTSLSYLKSLQNLIRCDGCQNAMCLDDERNPPPITLHCGHTICRDCGMKATEPRKGFYEAFCPAQSGCSEQVFARDFTDAVVGNIKMVEIAHRARELETKMLKEKRRRDDAFCAGEDAKRKLGEKDENNKKGIENTAMMVARAVPTRKLTEAFESALLRTACESAMEIMGDPDVPPGLASFVDGSREKEGEKFAKLEARRKVIMASASEREKAEAMEELSRTIEELKEKRAKIRRAREMLEERERAEKEEKGPSSSQEDLAVLREKVTREIDAMNTNQLRARYVHMHGKQPVKGTTKSDYRKIFENVDPSVWLAATEYIEASRNNRSQPSQDHQLQQEGVLLVRDSLGVGEEDVTMRKGAMGTAKATTTATKELFHNPFSRLRSSTRINNKRRASASFDIPEVFALTNTSSETEQSVKDAAYDEILNQIMRCGRHAVVVKDDDQPLDDNVTHCIVTSGATIHSNDDDGKTKNGARKKYVIKKRSVRYLESLARGIWIVSSEWLDSRKDLKKYANEEEFEIHDAAGTWEDMGTNGLLDVRIFNSASLHRKNKENFSGLFESSESDSLMLTRRARTTKEIAAAKSSGIFNGLKIVVDVPDFFFASSKKTEWSICKSDCERILESAGAEVLRERDYVVLDSYFGENETDSPVPDSEDDEQDEQNIKQQQQQQRSKGEWKFKEEACASVDFVLLDGDAQPELQRIQRVKQTFPSAKVVDWHWFVHSLVKGYTLETEDTYEMPLGVHYPRQNFRL</sequence>
<evidence type="ECO:0000256" key="1">
    <source>
        <dbReference type="SAM" id="Coils"/>
    </source>
</evidence>
<name>K8EEB0_9CHLO</name>
<evidence type="ECO:0000259" key="3">
    <source>
        <dbReference type="PROSITE" id="PS50172"/>
    </source>
</evidence>
<dbReference type="OrthoDB" id="10025918at2759"/>
<dbReference type="InterPro" id="IPR013083">
    <property type="entry name" value="Znf_RING/FYVE/PHD"/>
</dbReference>